<organism evidence="1">
    <name type="scientific">bioreactor metagenome</name>
    <dbReference type="NCBI Taxonomy" id="1076179"/>
    <lineage>
        <taxon>unclassified sequences</taxon>
        <taxon>metagenomes</taxon>
        <taxon>ecological metagenomes</taxon>
    </lineage>
</organism>
<name>A0A645F9Q3_9ZZZZ</name>
<evidence type="ECO:0000313" key="1">
    <source>
        <dbReference type="EMBL" id="MPN10049.1"/>
    </source>
</evidence>
<sequence length="109" mass="11744">MGSRFGRRVFDDSAAGRDVSVEGRHAAVRLAGVCQRADDVLRLVAKVFQVAGSMSEKAGALKLREVFPDGFACDGHLVQVEEVRNLPHDGGYAACKVQIRGRPFSTGDQ</sequence>
<dbReference type="EMBL" id="VSSQ01056190">
    <property type="protein sequence ID" value="MPN10049.1"/>
    <property type="molecule type" value="Genomic_DNA"/>
</dbReference>
<comment type="caution">
    <text evidence="1">The sequence shown here is derived from an EMBL/GenBank/DDBJ whole genome shotgun (WGS) entry which is preliminary data.</text>
</comment>
<gene>
    <name evidence="1" type="ORF">SDC9_157342</name>
</gene>
<reference evidence="1" key="1">
    <citation type="submission" date="2019-08" db="EMBL/GenBank/DDBJ databases">
        <authorList>
            <person name="Kucharzyk K."/>
            <person name="Murdoch R.W."/>
            <person name="Higgins S."/>
            <person name="Loffler F."/>
        </authorList>
    </citation>
    <scope>NUCLEOTIDE SEQUENCE</scope>
</reference>
<accession>A0A645F9Q3</accession>
<proteinExistence type="predicted"/>
<protein>
    <submittedName>
        <fullName evidence="1">Uncharacterized protein</fullName>
    </submittedName>
</protein>
<dbReference type="AlphaFoldDB" id="A0A645F9Q3"/>